<dbReference type="SUPFAM" id="SSF46946">
    <property type="entry name" value="S13-like H2TH domain"/>
    <property type="match status" value="1"/>
</dbReference>
<proteinExistence type="inferred from homology"/>
<dbReference type="PANTHER" id="PTHR22993:SF9">
    <property type="entry name" value="FORMAMIDOPYRIMIDINE-DNA GLYCOSYLASE"/>
    <property type="match status" value="1"/>
</dbReference>
<comment type="similarity">
    <text evidence="2">Belongs to the FPG family.</text>
</comment>
<organism evidence="12 13">
    <name type="scientific">Phialocephala subalpina</name>
    <dbReference type="NCBI Taxonomy" id="576137"/>
    <lineage>
        <taxon>Eukaryota</taxon>
        <taxon>Fungi</taxon>
        <taxon>Dikarya</taxon>
        <taxon>Ascomycota</taxon>
        <taxon>Pezizomycotina</taxon>
        <taxon>Leotiomycetes</taxon>
        <taxon>Helotiales</taxon>
        <taxon>Mollisiaceae</taxon>
        <taxon>Phialocephala</taxon>
        <taxon>Phialocephala fortinii species complex</taxon>
    </lineage>
</organism>
<dbReference type="SMART" id="SM00898">
    <property type="entry name" value="Fapy_DNA_glyco"/>
    <property type="match status" value="1"/>
</dbReference>
<protein>
    <submittedName>
        <fullName evidence="12">Related to formamidopyrimidine-DNA glycosylase</fullName>
    </submittedName>
</protein>
<dbReference type="GO" id="GO:0003684">
    <property type="term" value="F:damaged DNA binding"/>
    <property type="evidence" value="ECO:0007669"/>
    <property type="project" value="InterPro"/>
</dbReference>
<dbReference type="OrthoDB" id="444592at2759"/>
<feature type="compositionally biased region" description="Basic residues" evidence="10">
    <location>
        <begin position="348"/>
        <end position="357"/>
    </location>
</feature>
<evidence type="ECO:0000256" key="10">
    <source>
        <dbReference type="SAM" id="MobiDB-lite"/>
    </source>
</evidence>
<dbReference type="InterPro" id="IPR035937">
    <property type="entry name" value="FPG_N"/>
</dbReference>
<dbReference type="GO" id="GO:0005634">
    <property type="term" value="C:nucleus"/>
    <property type="evidence" value="ECO:0007669"/>
    <property type="project" value="TreeGrafter"/>
</dbReference>
<evidence type="ECO:0000256" key="3">
    <source>
        <dbReference type="ARBA" id="ARBA00022763"/>
    </source>
</evidence>
<keyword evidence="7" id="KW-0456">Lyase</keyword>
<evidence type="ECO:0000259" key="11">
    <source>
        <dbReference type="PROSITE" id="PS51068"/>
    </source>
</evidence>
<dbReference type="EMBL" id="FJOG01000002">
    <property type="protein sequence ID" value="CZR52215.1"/>
    <property type="molecule type" value="Genomic_DNA"/>
</dbReference>
<keyword evidence="9" id="KW-0326">Glycosidase</keyword>
<dbReference type="STRING" id="576137.A0A1L7WHH9"/>
<dbReference type="SUPFAM" id="SSF81624">
    <property type="entry name" value="N-terminal domain of MutM-like DNA repair proteins"/>
    <property type="match status" value="1"/>
</dbReference>
<dbReference type="GO" id="GO:0003906">
    <property type="term" value="F:DNA-(apurinic or apyrimidinic site) endonuclease activity"/>
    <property type="evidence" value="ECO:0007669"/>
    <property type="project" value="InterPro"/>
</dbReference>
<dbReference type="CDD" id="cd08972">
    <property type="entry name" value="PF_Nei_N"/>
    <property type="match status" value="1"/>
</dbReference>
<evidence type="ECO:0000256" key="6">
    <source>
        <dbReference type="ARBA" id="ARBA00023204"/>
    </source>
</evidence>
<dbReference type="InterPro" id="IPR015886">
    <property type="entry name" value="H2TH_FPG"/>
</dbReference>
<dbReference type="GO" id="GO:0006284">
    <property type="term" value="P:base-excision repair"/>
    <property type="evidence" value="ECO:0007669"/>
    <property type="project" value="InterPro"/>
</dbReference>
<dbReference type="GO" id="GO:0008534">
    <property type="term" value="F:oxidized purine nucleobase lesion DNA N-glycosylase activity"/>
    <property type="evidence" value="ECO:0007669"/>
    <property type="project" value="UniProtKB-EC"/>
</dbReference>
<keyword evidence="3" id="KW-0227">DNA damage</keyword>
<dbReference type="Pfam" id="PF01149">
    <property type="entry name" value="Fapy_DNA_glyco"/>
    <property type="match status" value="1"/>
</dbReference>
<evidence type="ECO:0000313" key="12">
    <source>
        <dbReference type="EMBL" id="CZR52215.1"/>
    </source>
</evidence>
<evidence type="ECO:0000256" key="5">
    <source>
        <dbReference type="ARBA" id="ARBA00023125"/>
    </source>
</evidence>
<evidence type="ECO:0000313" key="13">
    <source>
        <dbReference type="Proteomes" id="UP000184330"/>
    </source>
</evidence>
<feature type="domain" description="Formamidopyrimidine-DNA glycosylase catalytic" evidence="11">
    <location>
        <begin position="2"/>
        <end position="133"/>
    </location>
</feature>
<evidence type="ECO:0000256" key="8">
    <source>
        <dbReference type="ARBA" id="ARBA00023268"/>
    </source>
</evidence>
<dbReference type="AlphaFoldDB" id="A0A1L7WHH9"/>
<dbReference type="GO" id="GO:0016829">
    <property type="term" value="F:lyase activity"/>
    <property type="evidence" value="ECO:0007669"/>
    <property type="project" value="UniProtKB-KW"/>
</dbReference>
<dbReference type="Gene3D" id="1.10.8.50">
    <property type="match status" value="1"/>
</dbReference>
<evidence type="ECO:0000256" key="2">
    <source>
        <dbReference type="ARBA" id="ARBA00009409"/>
    </source>
</evidence>
<dbReference type="GO" id="GO:0008270">
    <property type="term" value="F:zinc ion binding"/>
    <property type="evidence" value="ECO:0007669"/>
    <property type="project" value="InterPro"/>
</dbReference>
<dbReference type="Pfam" id="PF06831">
    <property type="entry name" value="H2TH"/>
    <property type="match status" value="1"/>
</dbReference>
<accession>A0A1L7WHH9</accession>
<dbReference type="PANTHER" id="PTHR22993">
    <property type="entry name" value="FORMAMIDOPYRIMIDINE-DNA GLYCOSYLASE"/>
    <property type="match status" value="1"/>
</dbReference>
<reference evidence="12 13" key="1">
    <citation type="submission" date="2016-03" db="EMBL/GenBank/DDBJ databases">
        <authorList>
            <person name="Ploux O."/>
        </authorList>
    </citation>
    <scope>NUCLEOTIDE SEQUENCE [LARGE SCALE GENOMIC DNA]</scope>
    <source>
        <strain evidence="12 13">UAMH 11012</strain>
    </source>
</reference>
<evidence type="ECO:0000256" key="4">
    <source>
        <dbReference type="ARBA" id="ARBA00022801"/>
    </source>
</evidence>
<keyword evidence="5" id="KW-0238">DNA-binding</keyword>
<dbReference type="SMART" id="SM01232">
    <property type="entry name" value="H2TH"/>
    <property type="match status" value="1"/>
</dbReference>
<feature type="region of interest" description="Disordered" evidence="10">
    <location>
        <begin position="291"/>
        <end position="422"/>
    </location>
</feature>
<sequence length="422" mass="46920">MPEIAEVARIVHHLRKSLVGKTLSVVKAQDDANVFGKVGTSGAEFQKALTGKKVISAGQQGKYFWLTMSSPPHPVFHFGMTGWFYIRGEPSAHYRPKESDEEEVWPPKYWKFTVETEEEPKVEAAFTDARRLARIRLLDCAAEDIRNVTPLKENGPDPIIDRDILTVEWLTKKMRKKHVPVKALLLDQANISGIGNWVGDEIMYHAKLHPEQYSDTFSDAHLKQLHESIMYVCQTAVDVLGDSSKFPEEWLFMHRWGKGKKDAPKSLPNGEKIIHLTVGGRTSAIVPSVQKKTGAVAGDVKKEKVEEAEAGEEIVETEKSARGKAKVKKLKDDSSGDEVKTEEPTAKTKAKASRKRKTSAEPEQPDAETVEAPAKGRAKKRQTIDKPAPEPTKTSSKASKKKEDDVPSTGRRRSGRVSNGKA</sequence>
<dbReference type="Proteomes" id="UP000184330">
    <property type="component" value="Unassembled WGS sequence"/>
</dbReference>
<keyword evidence="6" id="KW-0234">DNA repair</keyword>
<evidence type="ECO:0000256" key="7">
    <source>
        <dbReference type="ARBA" id="ARBA00023239"/>
    </source>
</evidence>
<keyword evidence="4" id="KW-0378">Hydrolase</keyword>
<name>A0A1L7WHH9_9HELO</name>
<keyword evidence="13" id="KW-1185">Reference proteome</keyword>
<dbReference type="InterPro" id="IPR010979">
    <property type="entry name" value="Ribosomal_uS13-like_H2TH"/>
</dbReference>
<feature type="compositionally biased region" description="Basic and acidic residues" evidence="10">
    <location>
        <begin position="330"/>
        <end position="346"/>
    </location>
</feature>
<keyword evidence="8" id="KW-0511">Multifunctional enzyme</keyword>
<dbReference type="Gene3D" id="3.20.190.10">
    <property type="entry name" value="MutM-like, N-terminal"/>
    <property type="match status" value="1"/>
</dbReference>
<comment type="catalytic activity">
    <reaction evidence="1">
        <text>Hydrolysis of DNA containing ring-opened 7-methylguanine residues, releasing 2,6-diamino-4-hydroxy-5-(N-methyl)formamidopyrimidine.</text>
        <dbReference type="EC" id="3.2.2.23"/>
    </reaction>
</comment>
<dbReference type="InterPro" id="IPR012319">
    <property type="entry name" value="FPG_cat"/>
</dbReference>
<gene>
    <name evidence="12" type="ORF">PAC_02092</name>
</gene>
<evidence type="ECO:0000256" key="9">
    <source>
        <dbReference type="ARBA" id="ARBA00023295"/>
    </source>
</evidence>
<dbReference type="FunFam" id="1.10.8.50:FF:000009">
    <property type="entry name" value="Formamidopyrimidine-DNA glycosylase"/>
    <property type="match status" value="1"/>
</dbReference>
<dbReference type="PROSITE" id="PS51068">
    <property type="entry name" value="FPG_CAT"/>
    <property type="match status" value="1"/>
</dbReference>
<evidence type="ECO:0000256" key="1">
    <source>
        <dbReference type="ARBA" id="ARBA00001668"/>
    </source>
</evidence>